<evidence type="ECO:0000256" key="4">
    <source>
        <dbReference type="ARBA" id="ARBA00022833"/>
    </source>
</evidence>
<evidence type="ECO:0000313" key="10">
    <source>
        <dbReference type="WBParaSite" id="Minc3s02490g30301"/>
    </source>
</evidence>
<dbReference type="SMART" id="SM00355">
    <property type="entry name" value="ZnF_C2H2"/>
    <property type="match status" value="2"/>
</dbReference>
<dbReference type="Pfam" id="PF03314">
    <property type="entry name" value="DUF273"/>
    <property type="match status" value="1"/>
</dbReference>
<keyword evidence="6" id="KW-0804">Transcription</keyword>
<dbReference type="PROSITE" id="PS50157">
    <property type="entry name" value="ZINC_FINGER_C2H2_2"/>
    <property type="match status" value="2"/>
</dbReference>
<dbReference type="Pfam" id="PF00096">
    <property type="entry name" value="zf-C2H2"/>
    <property type="match status" value="2"/>
</dbReference>
<evidence type="ECO:0000256" key="6">
    <source>
        <dbReference type="ARBA" id="ARBA00023163"/>
    </source>
</evidence>
<keyword evidence="1" id="KW-0479">Metal-binding</keyword>
<dbReference type="PANTHER" id="PTHR31562:SF8">
    <property type="entry name" value="ALPHA-1,6-MANNOSYLTRANSFERASE"/>
    <property type="match status" value="1"/>
</dbReference>
<organism evidence="9 10">
    <name type="scientific">Meloidogyne incognita</name>
    <name type="common">Southern root-knot nematode worm</name>
    <name type="synonym">Oxyuris incognita</name>
    <dbReference type="NCBI Taxonomy" id="6306"/>
    <lineage>
        <taxon>Eukaryota</taxon>
        <taxon>Metazoa</taxon>
        <taxon>Ecdysozoa</taxon>
        <taxon>Nematoda</taxon>
        <taxon>Chromadorea</taxon>
        <taxon>Rhabditida</taxon>
        <taxon>Tylenchina</taxon>
        <taxon>Tylenchomorpha</taxon>
        <taxon>Tylenchoidea</taxon>
        <taxon>Meloidogynidae</taxon>
        <taxon>Meloidogyninae</taxon>
        <taxon>Meloidogyne</taxon>
        <taxon>Meloidogyne incognita group</taxon>
    </lineage>
</organism>
<keyword evidence="5" id="KW-0805">Transcription regulation</keyword>
<accession>A0A914MV20</accession>
<keyword evidence="3 7" id="KW-0863">Zinc-finger</keyword>
<dbReference type="InterPro" id="IPR013087">
    <property type="entry name" value="Znf_C2H2_type"/>
</dbReference>
<sequence length="230" mass="27140">MFSNIWKSDCSCDCCREFLQDANLFKFSIIQTFIINKTPKILSHYAVAQRSLECYLRTTNYTFKLVDLDHDERTNKYCKHDQLFFKKHCAVAVYLADSDWTLVLDADAGVVNPNHCIEEWIDDKVDLIFYERFFNWEVASGNYLKIIIFDLIVRWGGGGERTGEKPYICIFPNCQWQFARSDELTRHLRKHTGAKPFKCSFCVRCFARSDHLQLHMKRHTNQSTKHRNSI</sequence>
<evidence type="ECO:0000256" key="1">
    <source>
        <dbReference type="ARBA" id="ARBA00022723"/>
    </source>
</evidence>
<protein>
    <submittedName>
        <fullName evidence="10">C2H2-type domain-containing protein</fullName>
    </submittedName>
</protein>
<dbReference type="AlphaFoldDB" id="A0A914MV20"/>
<evidence type="ECO:0000256" key="2">
    <source>
        <dbReference type="ARBA" id="ARBA00022737"/>
    </source>
</evidence>
<dbReference type="GO" id="GO:0008270">
    <property type="term" value="F:zinc ion binding"/>
    <property type="evidence" value="ECO:0007669"/>
    <property type="project" value="UniProtKB-KW"/>
</dbReference>
<keyword evidence="2" id="KW-0677">Repeat</keyword>
<dbReference type="FunFam" id="3.30.160.60:FF:000032">
    <property type="entry name" value="Krueppel-like factor 4"/>
    <property type="match status" value="1"/>
</dbReference>
<name>A0A914MV20_MELIC</name>
<keyword evidence="4" id="KW-0862">Zinc</keyword>
<evidence type="ECO:0000259" key="8">
    <source>
        <dbReference type="PROSITE" id="PS50157"/>
    </source>
</evidence>
<evidence type="ECO:0000313" key="9">
    <source>
        <dbReference type="Proteomes" id="UP000887563"/>
    </source>
</evidence>
<keyword evidence="9" id="KW-1185">Reference proteome</keyword>
<dbReference type="SUPFAM" id="SSF57667">
    <property type="entry name" value="beta-beta-alpha zinc fingers"/>
    <property type="match status" value="1"/>
</dbReference>
<dbReference type="PANTHER" id="PTHR31562">
    <property type="entry name" value="PROTEIN CBG18972"/>
    <property type="match status" value="1"/>
</dbReference>
<feature type="domain" description="C2H2-type" evidence="8">
    <location>
        <begin position="197"/>
        <end position="224"/>
    </location>
</feature>
<dbReference type="InterPro" id="IPR029044">
    <property type="entry name" value="Nucleotide-diphossugar_trans"/>
</dbReference>
<dbReference type="PROSITE" id="PS00028">
    <property type="entry name" value="ZINC_FINGER_C2H2_1"/>
    <property type="match status" value="2"/>
</dbReference>
<proteinExistence type="predicted"/>
<evidence type="ECO:0000256" key="7">
    <source>
        <dbReference type="PROSITE-ProRule" id="PRU00042"/>
    </source>
</evidence>
<dbReference type="WBParaSite" id="Minc3s02490g30301">
    <property type="protein sequence ID" value="Minc3s02490g30301"/>
    <property type="gene ID" value="Minc3s02490g30301"/>
</dbReference>
<evidence type="ECO:0000256" key="3">
    <source>
        <dbReference type="ARBA" id="ARBA00022771"/>
    </source>
</evidence>
<dbReference type="Gene3D" id="3.90.550.10">
    <property type="entry name" value="Spore Coat Polysaccharide Biosynthesis Protein SpsA, Chain A"/>
    <property type="match status" value="1"/>
</dbReference>
<reference evidence="10" key="1">
    <citation type="submission" date="2022-11" db="UniProtKB">
        <authorList>
            <consortium name="WormBaseParasite"/>
        </authorList>
    </citation>
    <scope>IDENTIFICATION</scope>
</reference>
<feature type="domain" description="C2H2-type" evidence="8">
    <location>
        <begin position="167"/>
        <end position="196"/>
    </location>
</feature>
<evidence type="ECO:0000256" key="5">
    <source>
        <dbReference type="ARBA" id="ARBA00023015"/>
    </source>
</evidence>
<dbReference type="InterPro" id="IPR004988">
    <property type="entry name" value="DUF273"/>
</dbReference>
<dbReference type="Gene3D" id="3.30.160.60">
    <property type="entry name" value="Classic Zinc Finger"/>
    <property type="match status" value="2"/>
</dbReference>
<dbReference type="InterPro" id="IPR036236">
    <property type="entry name" value="Znf_C2H2_sf"/>
</dbReference>
<dbReference type="Proteomes" id="UP000887563">
    <property type="component" value="Unplaced"/>
</dbReference>